<keyword evidence="2 5" id="KW-0479">Metal-binding</keyword>
<reference evidence="6" key="1">
    <citation type="submission" date="2020-10" db="EMBL/GenBank/DDBJ databases">
        <authorList>
            <person name="Castelo-Branco R."/>
            <person name="Eusebio N."/>
            <person name="Adriana R."/>
            <person name="Vieira A."/>
            <person name="Brugerolle De Fraissinette N."/>
            <person name="Rezende De Castro R."/>
            <person name="Schneider M.P."/>
            <person name="Vasconcelos V."/>
            <person name="Leao P.N."/>
        </authorList>
    </citation>
    <scope>NUCLEOTIDE SEQUENCE</scope>
    <source>
        <strain evidence="6">LEGE 11467</strain>
    </source>
</reference>
<dbReference type="InterPro" id="IPR004294">
    <property type="entry name" value="Carotenoid_Oase"/>
</dbReference>
<gene>
    <name evidence="6" type="ORF">IQ235_15855</name>
</gene>
<dbReference type="InterPro" id="IPR011048">
    <property type="entry name" value="Haem_d1_sf"/>
</dbReference>
<dbReference type="Pfam" id="PF03055">
    <property type="entry name" value="RPE65"/>
    <property type="match status" value="1"/>
</dbReference>
<keyword evidence="3" id="KW-0560">Oxidoreductase</keyword>
<feature type="binding site" evidence="5">
    <location>
        <position position="189"/>
    </location>
    <ligand>
        <name>Fe cation</name>
        <dbReference type="ChEBI" id="CHEBI:24875"/>
        <note>catalytic</note>
    </ligand>
</feature>
<dbReference type="Proteomes" id="UP000621799">
    <property type="component" value="Unassembled WGS sequence"/>
</dbReference>
<name>A0A928W1M8_9CYAN</name>
<protein>
    <submittedName>
        <fullName evidence="6">Carotenoid oxygenase family protein</fullName>
    </submittedName>
</protein>
<dbReference type="GO" id="GO:0010436">
    <property type="term" value="F:carotenoid dioxygenase activity"/>
    <property type="evidence" value="ECO:0007669"/>
    <property type="project" value="TreeGrafter"/>
</dbReference>
<comment type="similarity">
    <text evidence="1">Belongs to the carotenoid oxygenase family.</text>
</comment>
<evidence type="ECO:0000256" key="4">
    <source>
        <dbReference type="ARBA" id="ARBA00023004"/>
    </source>
</evidence>
<dbReference type="GO" id="GO:0016121">
    <property type="term" value="P:carotene catabolic process"/>
    <property type="evidence" value="ECO:0007669"/>
    <property type="project" value="TreeGrafter"/>
</dbReference>
<dbReference type="SUPFAM" id="SSF51004">
    <property type="entry name" value="C-terminal (heme d1) domain of cytochrome cd1-nitrite reductase"/>
    <property type="match status" value="1"/>
</dbReference>
<feature type="binding site" evidence="5">
    <location>
        <position position="244"/>
    </location>
    <ligand>
        <name>Fe cation</name>
        <dbReference type="ChEBI" id="CHEBI:24875"/>
        <note>catalytic</note>
    </ligand>
</feature>
<dbReference type="PANTHER" id="PTHR10543">
    <property type="entry name" value="BETA-CAROTENE DIOXYGENASE"/>
    <property type="match status" value="1"/>
</dbReference>
<dbReference type="PANTHER" id="PTHR10543:SF89">
    <property type="entry name" value="CAROTENOID 9,10(9',10')-CLEAVAGE DIOXYGENASE 1"/>
    <property type="match status" value="1"/>
</dbReference>
<dbReference type="RefSeq" id="WP_264322423.1">
    <property type="nucleotide sequence ID" value="NZ_JADEXN010000324.1"/>
</dbReference>
<dbReference type="EMBL" id="JADEXN010000324">
    <property type="protein sequence ID" value="MBE9042253.1"/>
    <property type="molecule type" value="Genomic_DNA"/>
</dbReference>
<feature type="binding site" evidence="5">
    <location>
        <position position="492"/>
    </location>
    <ligand>
        <name>Fe cation</name>
        <dbReference type="ChEBI" id="CHEBI:24875"/>
        <note>catalytic</note>
    </ligand>
</feature>
<comment type="caution">
    <text evidence="6">The sequence shown here is derived from an EMBL/GenBank/DDBJ whole genome shotgun (WGS) entry which is preliminary data.</text>
</comment>
<keyword evidence="4 5" id="KW-0408">Iron</keyword>
<evidence type="ECO:0000313" key="7">
    <source>
        <dbReference type="Proteomes" id="UP000621799"/>
    </source>
</evidence>
<sequence length="506" mass="56132">MSTQNACQTATDRTLSTENRFYDRQDWQGGYRSLPDEYDYSIDDIDGEIPSELEGTLFRNGPGLLEVGDRPVHHPFDGDGMVCAIAFKDGRAHFKNRFVRTEGYIAEQKANKMLYRGVFGTQKSGGWWANAFDLKLKNIANTNVIYWGEKLLALGEAAEPHRLDPATLETIGKDDLNGLLQPGDAFSAHPRIDPCCEMDGGAPCLVNFSVKAGISSTITIYEFNPAGDLLRQHSHAIPGFAFLHDMAITPNYCIFFQNPVRFNPLPFVFGLRGAAECVAFDPSGTTKVVLIPRTPGNREVQILEAPSSFVFHHANAWEEEDKIYVDSIAYDSFPTVEPDADFRELDFDRVPAGQLWRLELSAGSKTVEHRVLESRCCEFPSLHPQNVGRNYRYVYIGAARAETGNAPLQGVLKLDLHSGERQLYSFAPRGFGSEPLFVPRPGGTAEDDGWVLVMVYDAAHDRSDIVILDAGNIDGEPVARLHLKHHVPYGLHGSFTSECFAKSNGL</sequence>
<proteinExistence type="inferred from homology"/>
<comment type="cofactor">
    <cofactor evidence="5">
        <name>Fe(2+)</name>
        <dbReference type="ChEBI" id="CHEBI:29033"/>
    </cofactor>
    <text evidence="5">Binds 1 Fe(2+) ion per subunit.</text>
</comment>
<dbReference type="AlphaFoldDB" id="A0A928W1M8"/>
<dbReference type="GO" id="GO:0046872">
    <property type="term" value="F:metal ion binding"/>
    <property type="evidence" value="ECO:0007669"/>
    <property type="project" value="UniProtKB-KW"/>
</dbReference>
<keyword evidence="7" id="KW-1185">Reference proteome</keyword>
<evidence type="ECO:0000313" key="6">
    <source>
        <dbReference type="EMBL" id="MBE9042253.1"/>
    </source>
</evidence>
<organism evidence="6 7">
    <name type="scientific">Zarconia navalis LEGE 11467</name>
    <dbReference type="NCBI Taxonomy" id="1828826"/>
    <lineage>
        <taxon>Bacteria</taxon>
        <taxon>Bacillati</taxon>
        <taxon>Cyanobacteriota</taxon>
        <taxon>Cyanophyceae</taxon>
        <taxon>Oscillatoriophycideae</taxon>
        <taxon>Oscillatoriales</taxon>
        <taxon>Oscillatoriales incertae sedis</taxon>
        <taxon>Zarconia</taxon>
        <taxon>Zarconia navalis</taxon>
    </lineage>
</organism>
<evidence type="ECO:0000256" key="1">
    <source>
        <dbReference type="ARBA" id="ARBA00006787"/>
    </source>
</evidence>
<evidence type="ECO:0000256" key="5">
    <source>
        <dbReference type="PIRSR" id="PIRSR604294-1"/>
    </source>
</evidence>
<evidence type="ECO:0000256" key="3">
    <source>
        <dbReference type="ARBA" id="ARBA00023002"/>
    </source>
</evidence>
<accession>A0A928W1M8</accession>
<evidence type="ECO:0000256" key="2">
    <source>
        <dbReference type="ARBA" id="ARBA00022723"/>
    </source>
</evidence>
<feature type="binding site" evidence="5">
    <location>
        <position position="312"/>
    </location>
    <ligand>
        <name>Fe cation</name>
        <dbReference type="ChEBI" id="CHEBI:24875"/>
        <note>catalytic</note>
    </ligand>
</feature>